<dbReference type="Pfam" id="PF03803">
    <property type="entry name" value="Scramblase"/>
    <property type="match status" value="1"/>
</dbReference>
<proteinExistence type="inferred from homology"/>
<comment type="similarity">
    <text evidence="1 2">Belongs to the phospholipid scramblase family.</text>
</comment>
<keyword evidence="2" id="KW-0449">Lipoprotein</keyword>
<dbReference type="Ensembl" id="ENSEBUT00000011751.1">
    <property type="protein sequence ID" value="ENSEBUP00000011188.1"/>
    <property type="gene ID" value="ENSEBUG00000007186.1"/>
</dbReference>
<dbReference type="GO" id="GO:0017128">
    <property type="term" value="F:phospholipid scramblase activity"/>
    <property type="evidence" value="ECO:0007669"/>
    <property type="project" value="InterPro"/>
</dbReference>
<reference evidence="3" key="1">
    <citation type="submission" date="2025-08" db="UniProtKB">
        <authorList>
            <consortium name="Ensembl"/>
        </authorList>
    </citation>
    <scope>IDENTIFICATION</scope>
</reference>
<keyword evidence="4" id="KW-1185">Reference proteome</keyword>
<dbReference type="PANTHER" id="PTHR23248">
    <property type="entry name" value="PHOSPHOLIPID SCRAMBLASE-RELATED"/>
    <property type="match status" value="1"/>
</dbReference>
<comment type="cofactor">
    <cofactor evidence="2">
        <name>Ca(2+)</name>
        <dbReference type="ChEBI" id="CHEBI:29108"/>
    </cofactor>
</comment>
<dbReference type="Proteomes" id="UP000694388">
    <property type="component" value="Unplaced"/>
</dbReference>
<accession>A0A8C4Q7H1</accession>
<evidence type="ECO:0000313" key="4">
    <source>
        <dbReference type="Proteomes" id="UP000694388"/>
    </source>
</evidence>
<keyword evidence="2" id="KW-0106">Calcium</keyword>
<organism evidence="3 4">
    <name type="scientific">Eptatretus burgeri</name>
    <name type="common">Inshore hagfish</name>
    <dbReference type="NCBI Taxonomy" id="7764"/>
    <lineage>
        <taxon>Eukaryota</taxon>
        <taxon>Metazoa</taxon>
        <taxon>Chordata</taxon>
        <taxon>Craniata</taxon>
        <taxon>Vertebrata</taxon>
        <taxon>Cyclostomata</taxon>
        <taxon>Myxini</taxon>
        <taxon>Myxiniformes</taxon>
        <taxon>Myxinidae</taxon>
        <taxon>Eptatretinae</taxon>
        <taxon>Eptatretus</taxon>
    </lineage>
</organism>
<keyword evidence="2" id="KW-0564">Palmitate</keyword>
<dbReference type="AlphaFoldDB" id="A0A8C4Q7H1"/>
<evidence type="ECO:0000256" key="1">
    <source>
        <dbReference type="ARBA" id="ARBA00005350"/>
    </source>
</evidence>
<comment type="function">
    <text evidence="2">May mediate accelerated ATP-independent bidirectional transbilayer migration of phospholipids upon binding calcium ions that results in a loss of phospholipid asymmetry in the plasma membrane.</text>
</comment>
<reference evidence="3" key="2">
    <citation type="submission" date="2025-09" db="UniProtKB">
        <authorList>
            <consortium name="Ensembl"/>
        </authorList>
    </citation>
    <scope>IDENTIFICATION</scope>
</reference>
<dbReference type="PANTHER" id="PTHR23248:SF40">
    <property type="entry name" value="PHOSPHOLIPID SCRAMBLASE"/>
    <property type="match status" value="1"/>
</dbReference>
<dbReference type="InterPro" id="IPR005552">
    <property type="entry name" value="Scramblase"/>
</dbReference>
<dbReference type="GO" id="GO:0005886">
    <property type="term" value="C:plasma membrane"/>
    <property type="evidence" value="ECO:0007669"/>
    <property type="project" value="TreeGrafter"/>
</dbReference>
<protein>
    <recommendedName>
        <fullName evidence="2">Phospholipid scramblase</fullName>
    </recommendedName>
</protein>
<sequence length="306" mass="33522">MKPVTVQPLPFGELQANLVEVPSEAQGKTKAKSIPGASNFSTHHDISSVSSGTQTPGAHLQWVMERERPLLALPAHLPLQTLSCLALTDRLFIRRGGDGGFTCDPQYTYSIQRVTGETVFTVSEEVSCLCFHCCGPARSANLLVRGSLGQPLVTLRRPFRPPFFCGLSITAPVLYICSPLGVLQPLGTVIQTPSLFAAQLIVRDENGCPVFSLRGPSCTYRCLDQQDFKVIVSGGQEVGRVWKRRQNSGESDHSRHCFGVVFGEDLSPVHKLLLLGSSFLVVRVPSSPLSPTRSYISFHDFLYQHE</sequence>
<name>A0A8C4Q7H1_EPTBU</name>
<evidence type="ECO:0000256" key="2">
    <source>
        <dbReference type="RuleBase" id="RU363116"/>
    </source>
</evidence>
<evidence type="ECO:0000313" key="3">
    <source>
        <dbReference type="Ensembl" id="ENSEBUP00000011188.1"/>
    </source>
</evidence>